<dbReference type="EMBL" id="VSRR010003642">
    <property type="protein sequence ID" value="MPC36947.1"/>
    <property type="molecule type" value="Genomic_DNA"/>
</dbReference>
<sequence length="157" mass="16992">MITLLSCGLNFSFSDPLVQRQIGLPPPSAPGNLRHSGLCSSQTIVLDQHEYFRTTFGELCEKGGKARQGRAGKGRAGQGSSLYLSADRNFKDFRGVCSRDHLKVNSVPLPCSHPCPPCLTAPRLSKHHHRYPPCTNTSFPAYTTSPPTTSSPTSTPP</sequence>
<dbReference type="Proteomes" id="UP000324222">
    <property type="component" value="Unassembled WGS sequence"/>
</dbReference>
<feature type="compositionally biased region" description="Low complexity" evidence="1">
    <location>
        <begin position="143"/>
        <end position="157"/>
    </location>
</feature>
<proteinExistence type="predicted"/>
<evidence type="ECO:0000313" key="3">
    <source>
        <dbReference type="Proteomes" id="UP000324222"/>
    </source>
</evidence>
<accession>A0A5B7EUQ6</accession>
<protein>
    <submittedName>
        <fullName evidence="2">Uncharacterized protein</fullName>
    </submittedName>
</protein>
<evidence type="ECO:0000256" key="1">
    <source>
        <dbReference type="SAM" id="MobiDB-lite"/>
    </source>
</evidence>
<reference evidence="2 3" key="1">
    <citation type="submission" date="2019-05" db="EMBL/GenBank/DDBJ databases">
        <title>Another draft genome of Portunus trituberculatus and its Hox gene families provides insights of decapod evolution.</title>
        <authorList>
            <person name="Jeong J.-H."/>
            <person name="Song I."/>
            <person name="Kim S."/>
            <person name="Choi T."/>
            <person name="Kim D."/>
            <person name="Ryu S."/>
            <person name="Kim W."/>
        </authorList>
    </citation>
    <scope>NUCLEOTIDE SEQUENCE [LARGE SCALE GENOMIC DNA]</scope>
    <source>
        <tissue evidence="2">Muscle</tissue>
    </source>
</reference>
<keyword evidence="3" id="KW-1185">Reference proteome</keyword>
<gene>
    <name evidence="2" type="ORF">E2C01_030419</name>
</gene>
<dbReference type="AlphaFoldDB" id="A0A5B7EUQ6"/>
<comment type="caution">
    <text evidence="2">The sequence shown here is derived from an EMBL/GenBank/DDBJ whole genome shotgun (WGS) entry which is preliminary data.</text>
</comment>
<name>A0A5B7EUQ6_PORTR</name>
<feature type="region of interest" description="Disordered" evidence="1">
    <location>
        <begin position="136"/>
        <end position="157"/>
    </location>
</feature>
<evidence type="ECO:0000313" key="2">
    <source>
        <dbReference type="EMBL" id="MPC36947.1"/>
    </source>
</evidence>
<organism evidence="2 3">
    <name type="scientific">Portunus trituberculatus</name>
    <name type="common">Swimming crab</name>
    <name type="synonym">Neptunus trituberculatus</name>
    <dbReference type="NCBI Taxonomy" id="210409"/>
    <lineage>
        <taxon>Eukaryota</taxon>
        <taxon>Metazoa</taxon>
        <taxon>Ecdysozoa</taxon>
        <taxon>Arthropoda</taxon>
        <taxon>Crustacea</taxon>
        <taxon>Multicrustacea</taxon>
        <taxon>Malacostraca</taxon>
        <taxon>Eumalacostraca</taxon>
        <taxon>Eucarida</taxon>
        <taxon>Decapoda</taxon>
        <taxon>Pleocyemata</taxon>
        <taxon>Brachyura</taxon>
        <taxon>Eubrachyura</taxon>
        <taxon>Portunoidea</taxon>
        <taxon>Portunidae</taxon>
        <taxon>Portuninae</taxon>
        <taxon>Portunus</taxon>
    </lineage>
</organism>